<sequence>MPCGAKYDNPLMSKRLPEPSGYIASFNYAQYTYLVLVLARIYPDFSWNCFIGAIVDVGYVCYLGNRSYPNTVAYLGVPYAEPPLGDRRFRAPLPLNTTHFVVNATQYPNFCVQGSTGEGDAGGAGSEDCLNVNIYSPFGAGEDSRLPVLVYIHGGGYAYGNPRNWPFDHWVHQSPDVVIVSVYYRLDSFGFLSVPAFHKSVNGDFNVGFQDQIQALRWVQKNIHAFGGDPSRVTINGQSAGGSSVLLHLIAHESRELFSGAIAQSVYRAPLPTPEEQKPLFEFYALRAGCGSGPVQSQLACLRNASVSTLARAQDASTSAQLYELVIVGSNSCSFDLSNGSYKIFLPVLDGKIITDLPTRSILAGNSARVPLVVGATSNETVARGGNITASLKTFFPKLNRADLEDFLKVYPEDEFTSEDQRFQVATGEPELICAREAMGGAYAQRGLNTWTYRYNQPNPISGSDSVAHAAENWMMFLGTNTSFNGSTTFTPMTPVEVAFAEELIAYWLSFVRSGDPNTHKLARSPTWSPYLTHNKSRIVFQQDSRNTTTYSGCYDEHEPSEEGQRCQFVVSKVAHEQN</sequence>
<keyword evidence="6" id="KW-1185">Reference proteome</keyword>
<evidence type="ECO:0000313" key="6">
    <source>
        <dbReference type="Proteomes" id="UP000054166"/>
    </source>
</evidence>
<dbReference type="InterPro" id="IPR002018">
    <property type="entry name" value="CarbesteraseB"/>
</dbReference>
<reference evidence="5 6" key="1">
    <citation type="submission" date="2014-04" db="EMBL/GenBank/DDBJ databases">
        <authorList>
            <consortium name="DOE Joint Genome Institute"/>
            <person name="Kuo A."/>
            <person name="Tarkka M."/>
            <person name="Buscot F."/>
            <person name="Kohler A."/>
            <person name="Nagy L.G."/>
            <person name="Floudas D."/>
            <person name="Copeland A."/>
            <person name="Barry K.W."/>
            <person name="Cichocki N."/>
            <person name="Veneault-Fourrey C."/>
            <person name="LaButti K."/>
            <person name="Lindquist E.A."/>
            <person name="Lipzen A."/>
            <person name="Lundell T."/>
            <person name="Morin E."/>
            <person name="Murat C."/>
            <person name="Sun H."/>
            <person name="Tunlid A."/>
            <person name="Henrissat B."/>
            <person name="Grigoriev I.V."/>
            <person name="Hibbett D.S."/>
            <person name="Martin F."/>
            <person name="Nordberg H.P."/>
            <person name="Cantor M.N."/>
            <person name="Hua S.X."/>
        </authorList>
    </citation>
    <scope>NUCLEOTIDE SEQUENCE [LARGE SCALE GENOMIC DNA]</scope>
    <source>
        <strain evidence="5 6">F 1598</strain>
    </source>
</reference>
<protein>
    <recommendedName>
        <fullName evidence="3">Carboxylic ester hydrolase</fullName>
        <ecNumber evidence="3">3.1.1.-</ecNumber>
    </recommendedName>
</protein>
<proteinExistence type="inferred from homology"/>
<dbReference type="PANTHER" id="PTHR11559">
    <property type="entry name" value="CARBOXYLESTERASE"/>
    <property type="match status" value="1"/>
</dbReference>
<dbReference type="AlphaFoldDB" id="A0A0C3CRM9"/>
<evidence type="ECO:0000256" key="2">
    <source>
        <dbReference type="ARBA" id="ARBA00022801"/>
    </source>
</evidence>
<dbReference type="InterPro" id="IPR050309">
    <property type="entry name" value="Type-B_Carboxylest/Lipase"/>
</dbReference>
<name>A0A0C3CRM9_PILCF</name>
<reference evidence="6" key="2">
    <citation type="submission" date="2015-01" db="EMBL/GenBank/DDBJ databases">
        <title>Evolutionary Origins and Diversification of the Mycorrhizal Mutualists.</title>
        <authorList>
            <consortium name="DOE Joint Genome Institute"/>
            <consortium name="Mycorrhizal Genomics Consortium"/>
            <person name="Kohler A."/>
            <person name="Kuo A."/>
            <person name="Nagy L.G."/>
            <person name="Floudas D."/>
            <person name="Copeland A."/>
            <person name="Barry K.W."/>
            <person name="Cichocki N."/>
            <person name="Veneault-Fourrey C."/>
            <person name="LaButti K."/>
            <person name="Lindquist E.A."/>
            <person name="Lipzen A."/>
            <person name="Lundell T."/>
            <person name="Morin E."/>
            <person name="Murat C."/>
            <person name="Riley R."/>
            <person name="Ohm R."/>
            <person name="Sun H."/>
            <person name="Tunlid A."/>
            <person name="Henrissat B."/>
            <person name="Grigoriev I.V."/>
            <person name="Hibbett D.S."/>
            <person name="Martin F."/>
        </authorList>
    </citation>
    <scope>NUCLEOTIDE SEQUENCE [LARGE SCALE GENOMIC DNA]</scope>
    <source>
        <strain evidence="6">F 1598</strain>
    </source>
</reference>
<keyword evidence="2 3" id="KW-0378">Hydrolase</keyword>
<dbReference type="STRING" id="765440.A0A0C3CRM9"/>
<accession>A0A0C3CRM9</accession>
<dbReference type="InParanoid" id="A0A0C3CRM9"/>
<evidence type="ECO:0000256" key="1">
    <source>
        <dbReference type="ARBA" id="ARBA00005964"/>
    </source>
</evidence>
<dbReference type="Gene3D" id="3.40.50.1820">
    <property type="entry name" value="alpha/beta hydrolase"/>
    <property type="match status" value="1"/>
</dbReference>
<dbReference type="EMBL" id="KN832970">
    <property type="protein sequence ID" value="KIM92327.1"/>
    <property type="molecule type" value="Genomic_DNA"/>
</dbReference>
<organism evidence="5 6">
    <name type="scientific">Piloderma croceum (strain F 1598)</name>
    <dbReference type="NCBI Taxonomy" id="765440"/>
    <lineage>
        <taxon>Eukaryota</taxon>
        <taxon>Fungi</taxon>
        <taxon>Dikarya</taxon>
        <taxon>Basidiomycota</taxon>
        <taxon>Agaricomycotina</taxon>
        <taxon>Agaricomycetes</taxon>
        <taxon>Agaricomycetidae</taxon>
        <taxon>Atheliales</taxon>
        <taxon>Atheliaceae</taxon>
        <taxon>Piloderma</taxon>
    </lineage>
</organism>
<evidence type="ECO:0000313" key="5">
    <source>
        <dbReference type="EMBL" id="KIM92327.1"/>
    </source>
</evidence>
<dbReference type="OrthoDB" id="408631at2759"/>
<evidence type="ECO:0000256" key="3">
    <source>
        <dbReference type="RuleBase" id="RU361235"/>
    </source>
</evidence>
<dbReference type="InterPro" id="IPR029058">
    <property type="entry name" value="AB_hydrolase_fold"/>
</dbReference>
<feature type="domain" description="Carboxylesterase type B" evidence="4">
    <location>
        <begin position="70"/>
        <end position="541"/>
    </location>
</feature>
<dbReference type="SUPFAM" id="SSF53474">
    <property type="entry name" value="alpha/beta-Hydrolases"/>
    <property type="match status" value="1"/>
</dbReference>
<gene>
    <name evidence="5" type="ORF">PILCRDRAFT_94238</name>
</gene>
<evidence type="ECO:0000259" key="4">
    <source>
        <dbReference type="Pfam" id="PF00135"/>
    </source>
</evidence>
<dbReference type="InterPro" id="IPR019826">
    <property type="entry name" value="Carboxylesterase_B_AS"/>
</dbReference>
<dbReference type="EC" id="3.1.1.-" evidence="3"/>
<dbReference type="PROSITE" id="PS00122">
    <property type="entry name" value="CARBOXYLESTERASE_B_1"/>
    <property type="match status" value="1"/>
</dbReference>
<dbReference type="HOGENOM" id="CLU_006586_10_7_1"/>
<dbReference type="Pfam" id="PF00135">
    <property type="entry name" value="COesterase"/>
    <property type="match status" value="1"/>
</dbReference>
<comment type="similarity">
    <text evidence="1 3">Belongs to the type-B carboxylesterase/lipase family.</text>
</comment>
<dbReference type="Proteomes" id="UP000054166">
    <property type="component" value="Unassembled WGS sequence"/>
</dbReference>
<dbReference type="ESTHER" id="9homo-a0a0c3crm9">
    <property type="family name" value="Fungal_carboxylesterase_lipase"/>
</dbReference>
<dbReference type="GO" id="GO:0016787">
    <property type="term" value="F:hydrolase activity"/>
    <property type="evidence" value="ECO:0007669"/>
    <property type="project" value="UniProtKB-KW"/>
</dbReference>